<keyword evidence="1" id="KW-1133">Transmembrane helix</keyword>
<accession>A0A385TNG9</accession>
<dbReference type="EMBL" id="CP032412">
    <property type="protein sequence ID" value="AYB45183.1"/>
    <property type="molecule type" value="Genomic_DNA"/>
</dbReference>
<reference evidence="2 3" key="1">
    <citation type="submission" date="2018-09" db="EMBL/GenBank/DDBJ databases">
        <title>Genome Sequence of Paenibacillus lautus Strain E7593-69, Azo Dye-Degrading Bacteria, Isolated from Commercial Tattoo Inks.</title>
        <authorList>
            <person name="Nho S.W."/>
            <person name="Kim S.-J."/>
            <person name="Kweon O."/>
            <person name="Cerniglia C.E."/>
        </authorList>
    </citation>
    <scope>NUCLEOTIDE SEQUENCE [LARGE SCALE GENOMIC DNA]</scope>
    <source>
        <strain evidence="2 3">E7593-69</strain>
    </source>
</reference>
<keyword evidence="1" id="KW-0472">Membrane</keyword>
<keyword evidence="1" id="KW-0812">Transmembrane</keyword>
<evidence type="ECO:0000313" key="3">
    <source>
        <dbReference type="Proteomes" id="UP000266552"/>
    </source>
</evidence>
<protein>
    <submittedName>
        <fullName evidence="2">Uncharacterized protein</fullName>
    </submittedName>
</protein>
<dbReference type="Proteomes" id="UP000266552">
    <property type="component" value="Chromosome"/>
</dbReference>
<evidence type="ECO:0000313" key="2">
    <source>
        <dbReference type="EMBL" id="AYB45183.1"/>
    </source>
</evidence>
<dbReference type="KEGG" id="plw:D5F53_18670"/>
<evidence type="ECO:0000256" key="1">
    <source>
        <dbReference type="SAM" id="Phobius"/>
    </source>
</evidence>
<name>A0A385TNG9_PAELA</name>
<dbReference type="AlphaFoldDB" id="A0A385TNG9"/>
<sequence>MKHWQSVQAVLLPAAIAFILLGLLMGLQSQARYKVGAVPAAVPYHSRELSDAGLVDSLMSLPLNLQISRADYEEGALTLDIKLSDATETASEVYEDIASIMSYSFEGTDNVRQLYLRVVAIDRWGGKRYMLLASNMNREAWDSRYAEVLTQLDNEDVPPSVAAALNLTFTNLWPKQFSGPGKG</sequence>
<gene>
    <name evidence="2" type="ORF">D5F53_18670</name>
</gene>
<feature type="transmembrane region" description="Helical" evidence="1">
    <location>
        <begin position="6"/>
        <end position="27"/>
    </location>
</feature>
<dbReference type="RefSeq" id="WP_119849004.1">
    <property type="nucleotide sequence ID" value="NZ_CP032412.1"/>
</dbReference>
<keyword evidence="3" id="KW-1185">Reference proteome</keyword>
<proteinExistence type="predicted"/>
<organism evidence="2 3">
    <name type="scientific">Paenibacillus lautus</name>
    <name type="common">Bacillus lautus</name>
    <dbReference type="NCBI Taxonomy" id="1401"/>
    <lineage>
        <taxon>Bacteria</taxon>
        <taxon>Bacillati</taxon>
        <taxon>Bacillota</taxon>
        <taxon>Bacilli</taxon>
        <taxon>Bacillales</taxon>
        <taxon>Paenibacillaceae</taxon>
        <taxon>Paenibacillus</taxon>
    </lineage>
</organism>